<keyword evidence="6" id="KW-1185">Reference proteome</keyword>
<evidence type="ECO:0000259" key="4">
    <source>
        <dbReference type="Pfam" id="PF10342"/>
    </source>
</evidence>
<sequence length="170" mass="17322">MKSFSLVAAFAAAASALTFTAPAANDQWDLSQKNTIKWTPSTDAAFFKLVLVNHPIGVTESQQTIAENVTASTGSYDLTNFVATPGARYTIKAFGITQQNNGQLAETQPYLNITKSGVATSSSGTSSPTGSGTETGTGASASASKSSEAISLGKTFGVAGPLAVIFAMLA</sequence>
<dbReference type="PANTHER" id="PTHR35185">
    <property type="entry name" value="SERINE/THREONINE-RICH PROTEIN ADG2-RELATED"/>
    <property type="match status" value="1"/>
</dbReference>
<accession>A0AAE0NXP0</accession>
<dbReference type="PANTHER" id="PTHR35185:SF1">
    <property type="entry name" value="UPF0619 GPI-ANCHORED MEMBRANE PROTEIN C1322.10"/>
    <property type="match status" value="1"/>
</dbReference>
<dbReference type="AlphaFoldDB" id="A0AAE0NXP0"/>
<dbReference type="InterPro" id="IPR052479">
    <property type="entry name" value="GPI-anchor_Adhesion_Reg"/>
</dbReference>
<dbReference type="InterPro" id="IPR018466">
    <property type="entry name" value="Kre9/Knh1-like_N"/>
</dbReference>
<dbReference type="Proteomes" id="UP001285441">
    <property type="component" value="Unassembled WGS sequence"/>
</dbReference>
<dbReference type="Pfam" id="PF10342">
    <property type="entry name" value="Kre9_KNH"/>
    <property type="match status" value="1"/>
</dbReference>
<proteinExistence type="predicted"/>
<feature type="domain" description="Yeast cell wall synthesis Kre9/Knh1-like N-terminal" evidence="4">
    <location>
        <begin position="22"/>
        <end position="108"/>
    </location>
</feature>
<evidence type="ECO:0000313" key="5">
    <source>
        <dbReference type="EMBL" id="KAK3389606.1"/>
    </source>
</evidence>
<feature type="signal peptide" evidence="3">
    <location>
        <begin position="1"/>
        <end position="16"/>
    </location>
</feature>
<feature type="chain" id="PRO_5041920814" description="Yeast cell wall synthesis Kre9/Knh1-like N-terminal domain-containing protein" evidence="3">
    <location>
        <begin position="17"/>
        <end position="170"/>
    </location>
</feature>
<evidence type="ECO:0000256" key="1">
    <source>
        <dbReference type="ARBA" id="ARBA00022729"/>
    </source>
</evidence>
<organism evidence="5 6">
    <name type="scientific">Podospora didyma</name>
    <dbReference type="NCBI Taxonomy" id="330526"/>
    <lineage>
        <taxon>Eukaryota</taxon>
        <taxon>Fungi</taxon>
        <taxon>Dikarya</taxon>
        <taxon>Ascomycota</taxon>
        <taxon>Pezizomycotina</taxon>
        <taxon>Sordariomycetes</taxon>
        <taxon>Sordariomycetidae</taxon>
        <taxon>Sordariales</taxon>
        <taxon>Podosporaceae</taxon>
        <taxon>Podospora</taxon>
    </lineage>
</organism>
<feature type="region of interest" description="Disordered" evidence="2">
    <location>
        <begin position="116"/>
        <end position="143"/>
    </location>
</feature>
<evidence type="ECO:0000256" key="2">
    <source>
        <dbReference type="SAM" id="MobiDB-lite"/>
    </source>
</evidence>
<protein>
    <recommendedName>
        <fullName evidence="4">Yeast cell wall synthesis Kre9/Knh1-like N-terminal domain-containing protein</fullName>
    </recommendedName>
</protein>
<reference evidence="5" key="2">
    <citation type="submission" date="2023-06" db="EMBL/GenBank/DDBJ databases">
        <authorList>
            <consortium name="Lawrence Berkeley National Laboratory"/>
            <person name="Haridas S."/>
            <person name="Hensen N."/>
            <person name="Bonometti L."/>
            <person name="Westerberg I."/>
            <person name="Brannstrom I.O."/>
            <person name="Guillou S."/>
            <person name="Cros-Aarteil S."/>
            <person name="Calhoun S."/>
            <person name="Kuo A."/>
            <person name="Mondo S."/>
            <person name="Pangilinan J."/>
            <person name="Riley R."/>
            <person name="LaButti K."/>
            <person name="Andreopoulos B."/>
            <person name="Lipzen A."/>
            <person name="Chen C."/>
            <person name="Yanf M."/>
            <person name="Daum C."/>
            <person name="Ng V."/>
            <person name="Clum A."/>
            <person name="Steindorff A."/>
            <person name="Ohm R."/>
            <person name="Martin F."/>
            <person name="Silar P."/>
            <person name="Natvig D."/>
            <person name="Lalanne C."/>
            <person name="Gautier V."/>
            <person name="Ament-velasquez S.L."/>
            <person name="Kruys A."/>
            <person name="Hutchinson M.I."/>
            <person name="Powell A.J."/>
            <person name="Barry K."/>
            <person name="Miller A.N."/>
            <person name="Grigoriev I.V."/>
            <person name="Debuchy R."/>
            <person name="Gladieux P."/>
            <person name="Thoren M.H."/>
            <person name="Johannesson H."/>
        </authorList>
    </citation>
    <scope>NUCLEOTIDE SEQUENCE</scope>
    <source>
        <strain evidence="5">CBS 232.78</strain>
    </source>
</reference>
<gene>
    <name evidence="5" type="ORF">B0H63DRAFT_445786</name>
</gene>
<keyword evidence="1 3" id="KW-0732">Signal</keyword>
<comment type="caution">
    <text evidence="5">The sequence shown here is derived from an EMBL/GenBank/DDBJ whole genome shotgun (WGS) entry which is preliminary data.</text>
</comment>
<evidence type="ECO:0000313" key="6">
    <source>
        <dbReference type="Proteomes" id="UP001285441"/>
    </source>
</evidence>
<dbReference type="EMBL" id="JAULSW010000002">
    <property type="protein sequence ID" value="KAK3389606.1"/>
    <property type="molecule type" value="Genomic_DNA"/>
</dbReference>
<reference evidence="5" key="1">
    <citation type="journal article" date="2023" name="Mol. Phylogenet. Evol.">
        <title>Genome-scale phylogeny and comparative genomics of the fungal order Sordariales.</title>
        <authorList>
            <person name="Hensen N."/>
            <person name="Bonometti L."/>
            <person name="Westerberg I."/>
            <person name="Brannstrom I.O."/>
            <person name="Guillou S."/>
            <person name="Cros-Aarteil S."/>
            <person name="Calhoun S."/>
            <person name="Haridas S."/>
            <person name="Kuo A."/>
            <person name="Mondo S."/>
            <person name="Pangilinan J."/>
            <person name="Riley R."/>
            <person name="LaButti K."/>
            <person name="Andreopoulos B."/>
            <person name="Lipzen A."/>
            <person name="Chen C."/>
            <person name="Yan M."/>
            <person name="Daum C."/>
            <person name="Ng V."/>
            <person name="Clum A."/>
            <person name="Steindorff A."/>
            <person name="Ohm R.A."/>
            <person name="Martin F."/>
            <person name="Silar P."/>
            <person name="Natvig D.O."/>
            <person name="Lalanne C."/>
            <person name="Gautier V."/>
            <person name="Ament-Velasquez S.L."/>
            <person name="Kruys A."/>
            <person name="Hutchinson M.I."/>
            <person name="Powell A.J."/>
            <person name="Barry K."/>
            <person name="Miller A.N."/>
            <person name="Grigoriev I.V."/>
            <person name="Debuchy R."/>
            <person name="Gladieux P."/>
            <person name="Hiltunen Thoren M."/>
            <person name="Johannesson H."/>
        </authorList>
    </citation>
    <scope>NUCLEOTIDE SEQUENCE</scope>
    <source>
        <strain evidence="5">CBS 232.78</strain>
    </source>
</reference>
<name>A0AAE0NXP0_9PEZI</name>
<evidence type="ECO:0000256" key="3">
    <source>
        <dbReference type="SAM" id="SignalP"/>
    </source>
</evidence>